<organism evidence="7 8">
    <name type="scientific">Drechslerella stenobrocha 248</name>
    <dbReference type="NCBI Taxonomy" id="1043628"/>
    <lineage>
        <taxon>Eukaryota</taxon>
        <taxon>Fungi</taxon>
        <taxon>Dikarya</taxon>
        <taxon>Ascomycota</taxon>
        <taxon>Pezizomycotina</taxon>
        <taxon>Orbiliomycetes</taxon>
        <taxon>Orbiliales</taxon>
        <taxon>Orbiliaceae</taxon>
        <taxon>Drechslerella</taxon>
    </lineage>
</organism>
<evidence type="ECO:0000256" key="3">
    <source>
        <dbReference type="ARBA" id="ARBA00021502"/>
    </source>
</evidence>
<evidence type="ECO:0000256" key="5">
    <source>
        <dbReference type="SAM" id="MobiDB-lite"/>
    </source>
</evidence>
<feature type="region of interest" description="Disordered" evidence="5">
    <location>
        <begin position="802"/>
        <end position="877"/>
    </location>
</feature>
<keyword evidence="8" id="KW-1185">Reference proteome</keyword>
<keyword evidence="4" id="KW-0539">Nucleus</keyword>
<feature type="compositionally biased region" description="Basic and acidic residues" evidence="5">
    <location>
        <begin position="806"/>
        <end position="821"/>
    </location>
</feature>
<feature type="compositionally biased region" description="Polar residues" evidence="5">
    <location>
        <begin position="462"/>
        <end position="475"/>
    </location>
</feature>
<feature type="region of interest" description="Disordered" evidence="5">
    <location>
        <begin position="680"/>
        <end position="774"/>
    </location>
</feature>
<feature type="compositionally biased region" description="Acidic residues" evidence="5">
    <location>
        <begin position="847"/>
        <end position="860"/>
    </location>
</feature>
<dbReference type="AlphaFoldDB" id="W7I6C2"/>
<dbReference type="GO" id="GO:0006364">
    <property type="term" value="P:rRNA processing"/>
    <property type="evidence" value="ECO:0007669"/>
    <property type="project" value="TreeGrafter"/>
</dbReference>
<evidence type="ECO:0000256" key="1">
    <source>
        <dbReference type="ARBA" id="ARBA00004123"/>
    </source>
</evidence>
<evidence type="ECO:0000313" key="8">
    <source>
        <dbReference type="Proteomes" id="UP000024837"/>
    </source>
</evidence>
<feature type="domain" description="Pre-rRNA-processing protein RIX1 N-terminal" evidence="6">
    <location>
        <begin position="19"/>
        <end position="210"/>
    </location>
</feature>
<accession>W7I6C2</accession>
<dbReference type="OrthoDB" id="20900at2759"/>
<dbReference type="Pfam" id="PF08167">
    <property type="entry name" value="RIX1"/>
    <property type="match status" value="1"/>
</dbReference>
<comment type="similarity">
    <text evidence="2">Belongs to the RIX1/PELP1 family.</text>
</comment>
<reference evidence="7 8" key="1">
    <citation type="submission" date="2013-05" db="EMBL/GenBank/DDBJ databases">
        <title>Drechslerella stenobrocha genome reveals carnivorous origination and mechanical trapping mechanism of predatory fungi.</title>
        <authorList>
            <person name="Liu X."/>
            <person name="Zhang W."/>
            <person name="Liu K."/>
        </authorList>
    </citation>
    <scope>NUCLEOTIDE SEQUENCE [LARGE SCALE GENOMIC DNA]</scope>
    <source>
        <strain evidence="7 8">248</strain>
    </source>
</reference>
<proteinExistence type="inferred from homology"/>
<dbReference type="HOGENOM" id="CLU_340078_0_0_1"/>
<evidence type="ECO:0000313" key="7">
    <source>
        <dbReference type="EMBL" id="EWC47718.1"/>
    </source>
</evidence>
<dbReference type="GO" id="GO:0005634">
    <property type="term" value="C:nucleus"/>
    <property type="evidence" value="ECO:0007669"/>
    <property type="project" value="UniProtKB-SubCell"/>
</dbReference>
<evidence type="ECO:0000256" key="2">
    <source>
        <dbReference type="ARBA" id="ARBA00010511"/>
    </source>
</evidence>
<feature type="region of interest" description="Disordered" evidence="5">
    <location>
        <begin position="461"/>
        <end position="486"/>
    </location>
</feature>
<comment type="subcellular location">
    <subcellularLocation>
        <location evidence="1">Nucleus</location>
    </subcellularLocation>
</comment>
<dbReference type="PANTHER" id="PTHR34105:SF1">
    <property type="entry name" value="PROLINE-, GLUTAMIC ACID- AND LEUCINE-RICH PROTEIN 1"/>
    <property type="match status" value="1"/>
</dbReference>
<feature type="compositionally biased region" description="Acidic residues" evidence="5">
    <location>
        <begin position="868"/>
        <end position="877"/>
    </location>
</feature>
<dbReference type="EMBL" id="KI966408">
    <property type="protein sequence ID" value="EWC47718.1"/>
    <property type="molecule type" value="Genomic_DNA"/>
</dbReference>
<dbReference type="InterPro" id="IPR016024">
    <property type="entry name" value="ARM-type_fold"/>
</dbReference>
<evidence type="ECO:0000256" key="4">
    <source>
        <dbReference type="ARBA" id="ARBA00023242"/>
    </source>
</evidence>
<dbReference type="Proteomes" id="UP000024837">
    <property type="component" value="Unassembled WGS sequence"/>
</dbReference>
<protein>
    <recommendedName>
        <fullName evidence="3">Pre-rRNA-processing protein RIX1</fullName>
    </recommendedName>
</protein>
<dbReference type="InterPro" id="IPR012583">
    <property type="entry name" value="RIX1_N"/>
</dbReference>
<dbReference type="PANTHER" id="PTHR34105">
    <property type="entry name" value="PROLINE-, GLUTAMIC ACID- AND LEUCINE-RICH PROTEIN 1"/>
    <property type="match status" value="1"/>
</dbReference>
<gene>
    <name evidence="7" type="ORF">DRE_02918</name>
</gene>
<dbReference type="SUPFAM" id="SSF48371">
    <property type="entry name" value="ARM repeat"/>
    <property type="match status" value="1"/>
</dbReference>
<evidence type="ECO:0000259" key="6">
    <source>
        <dbReference type="Pfam" id="PF08167"/>
    </source>
</evidence>
<sequence>MLPVEQIVGLLSTITAITTSAPEAKLHNHVRLCLDILYSTDLLEDANVQVTTGGRYAAEITSLLHKFRTRISSLLQCRTNQARWAAICLIKAGVETSPTFLQGTAVWIPMLLKLVNRPEHGLPLVERAIAVLTRIFVLTKSKSTLTRELTSPHLPTFSQYLLSPAVLSSDNLLAGLRSIYQILQTHPTTFRPQQQKTLDLTRSILFAEDDKNYPKQVLQSATDVYVSLVRCAQPKTQAEEWAKLFRDTLSVAEQTCDILFDCIREEKDSGRAPLQRRRTGPAEVCHLLSPERIGVHRMRTLLQVLQAFLSQPANFTPPIALPISPLISLLHRLFSIYPGTKPHPSAAVSTYQSLFAAYPNILKAAIPLISILATRIFSYSPSLALEFLHPVSFISLTWKGDTTIRTLCYTTLSYLLPLIGRTLSQKDAKPLLDVLSMACEDIIPPPAPVIIMKEPVGPSGSMLLTQPTSTGSTSTYRKRKAPTPQNKANTAAASSIHADQFLAPSSSHSAHGLGGDPCDAPLVKAAKLLATMALLNLQATSIPSEIRSRIERTMVLSAHAPGLLAAVLYPATKKRGSSLMPHLMAAYDTGATSGTVHIDDISEGIMEASMVHMAVEGLVYPRMQVIKPSGLDERGSSVAGSPVESRYPISPRAAIGIEGGEADYILPVSLEETIQPELDLPMDAPIDGENYPSPPPAPVPHHAKLPPSHGNGPLSAQPPAAPPPSAQQQQQPAGGMSPPLSVSPSLPRSNGAANGATNGTNGSNGGERNMFMPMAMPSPRGGVHAILPPSPLRQSMTIIDTDDDGNGEKFGREGKRVKFDDTVGDGEMSHSTGVSPIEALIGKIANGDDDDDDDDDDADIPEIVMGDSDGDEDEDEA</sequence>
<name>W7I6C2_9PEZI</name>
<feature type="compositionally biased region" description="Low complexity" evidence="5">
    <location>
        <begin position="726"/>
        <end position="761"/>
    </location>
</feature>